<evidence type="ECO:0000313" key="1">
    <source>
        <dbReference type="EMBL" id="MBF0598143.1"/>
    </source>
</evidence>
<sequence>MKTLLKSVALTFAGFMAFSFTDKEPKVIIVDIVDNIETTNNQNLTQSFRESIETLNQKEDVKVLEWKTITNGMDDTKKQAVLDSLKPEVIMTVSFKNATKTENLVTAVVSKNNKHFDNSLTTARLLTESFDNNVIKNEGVFQAESEYIQDNAAPAMFISIETKNDSNSNTEIVNKLSDFIEKVEIDTNIQLEQPSIENAEISIQ</sequence>
<organism evidence="1 2">
    <name type="scientific">Faecalibacter rhinopitheci</name>
    <dbReference type="NCBI Taxonomy" id="2779678"/>
    <lineage>
        <taxon>Bacteria</taxon>
        <taxon>Pseudomonadati</taxon>
        <taxon>Bacteroidota</taxon>
        <taxon>Flavobacteriia</taxon>
        <taxon>Flavobacteriales</taxon>
        <taxon>Weeksellaceae</taxon>
        <taxon>Faecalibacter</taxon>
    </lineage>
</organism>
<accession>A0A8J7FYS3</accession>
<proteinExistence type="predicted"/>
<evidence type="ECO:0000313" key="2">
    <source>
        <dbReference type="Proteomes" id="UP000608754"/>
    </source>
</evidence>
<protein>
    <submittedName>
        <fullName evidence="1">Uncharacterized protein</fullName>
    </submittedName>
</protein>
<reference evidence="1" key="1">
    <citation type="submission" date="2020-10" db="EMBL/GenBank/DDBJ databases">
        <authorList>
            <person name="Lu T."/>
            <person name="Wang Q."/>
            <person name="Han X."/>
        </authorList>
    </citation>
    <scope>NUCLEOTIDE SEQUENCE</scope>
    <source>
        <strain evidence="1">WQ 117</strain>
    </source>
</reference>
<keyword evidence="2" id="KW-1185">Reference proteome</keyword>
<dbReference type="EMBL" id="JADGIK010000009">
    <property type="protein sequence ID" value="MBF0598143.1"/>
    <property type="molecule type" value="Genomic_DNA"/>
</dbReference>
<dbReference type="RefSeq" id="WP_194183690.1">
    <property type="nucleotide sequence ID" value="NZ_JADGIK010000009.1"/>
</dbReference>
<comment type="caution">
    <text evidence="1">The sequence shown here is derived from an EMBL/GenBank/DDBJ whole genome shotgun (WGS) entry which is preliminary data.</text>
</comment>
<name>A0A8J7FYS3_9FLAO</name>
<dbReference type="Proteomes" id="UP000608754">
    <property type="component" value="Unassembled WGS sequence"/>
</dbReference>
<dbReference type="AlphaFoldDB" id="A0A8J7FYS3"/>
<gene>
    <name evidence="1" type="ORF">IM532_11960</name>
</gene>